<accession>A0ABM7PA31</accession>
<keyword evidence="3" id="KW-1185">Reference proteome</keyword>
<dbReference type="InterPro" id="IPR005586">
    <property type="entry name" value="ABC_trans_aux"/>
</dbReference>
<organism evidence="2 3">
    <name type="scientific">Pseudodesulfovibrio sediminis</name>
    <dbReference type="NCBI Taxonomy" id="2810563"/>
    <lineage>
        <taxon>Bacteria</taxon>
        <taxon>Pseudomonadati</taxon>
        <taxon>Thermodesulfobacteriota</taxon>
        <taxon>Desulfovibrionia</taxon>
        <taxon>Desulfovibrionales</taxon>
        <taxon>Desulfovibrionaceae</taxon>
    </lineage>
</organism>
<evidence type="ECO:0000259" key="1">
    <source>
        <dbReference type="Pfam" id="PF03886"/>
    </source>
</evidence>
<dbReference type="Pfam" id="PF03886">
    <property type="entry name" value="ABC_trans_aux"/>
    <property type="match status" value="1"/>
</dbReference>
<sequence>MKRHHILLLLLAVSLVTTACVKLGGKPLDKKYYQITPVRTAAPAPQSYDFVLKVRRLSISDLYNTRELIYRQPQGRIESDFYSMFFVPPSNMLTTELKKWLNESGLFSHIIEPGSMVVPGLTLEGVVNSLYGDYTGNTPAAIVEMQFFVVDESTANNVIVFSNTYTQRIGFDTPNPQALIEAMTTGVQTIYTDLENDLSAAQLNK</sequence>
<gene>
    <name evidence="2" type="ORF">PSDVSF_35220</name>
</gene>
<dbReference type="Proteomes" id="UP001053296">
    <property type="component" value="Chromosome"/>
</dbReference>
<dbReference type="SUPFAM" id="SSF159594">
    <property type="entry name" value="XCC0632-like"/>
    <property type="match status" value="1"/>
</dbReference>
<name>A0ABM7PA31_9BACT</name>
<reference evidence="2" key="1">
    <citation type="journal article" date="2022" name="Arch. Microbiol.">
        <title>Pseudodesulfovibrio sediminis sp. nov., a mesophilic and neutrophilic sulfate-reducing bacterium isolated from sediment of a brackish lake.</title>
        <authorList>
            <person name="Takahashi A."/>
            <person name="Kojima H."/>
            <person name="Watanabe M."/>
            <person name="Fukui M."/>
        </authorList>
    </citation>
    <scope>NUCLEOTIDE SEQUENCE</scope>
    <source>
        <strain evidence="2">SF6</strain>
    </source>
</reference>
<proteinExistence type="predicted"/>
<evidence type="ECO:0000313" key="2">
    <source>
        <dbReference type="EMBL" id="BCS90280.1"/>
    </source>
</evidence>
<dbReference type="EMBL" id="AP024485">
    <property type="protein sequence ID" value="BCS90280.1"/>
    <property type="molecule type" value="Genomic_DNA"/>
</dbReference>
<protein>
    <recommendedName>
        <fullName evidence="1">ABC-type transport auxiliary lipoprotein component domain-containing protein</fullName>
    </recommendedName>
</protein>
<feature type="domain" description="ABC-type transport auxiliary lipoprotein component" evidence="1">
    <location>
        <begin position="33"/>
        <end position="192"/>
    </location>
</feature>
<dbReference type="PROSITE" id="PS51257">
    <property type="entry name" value="PROKAR_LIPOPROTEIN"/>
    <property type="match status" value="1"/>
</dbReference>
<dbReference type="Gene3D" id="3.40.50.10610">
    <property type="entry name" value="ABC-type transport auxiliary lipoprotein component"/>
    <property type="match status" value="1"/>
</dbReference>
<evidence type="ECO:0000313" key="3">
    <source>
        <dbReference type="Proteomes" id="UP001053296"/>
    </source>
</evidence>
<dbReference type="RefSeq" id="WP_229592268.1">
    <property type="nucleotide sequence ID" value="NZ_AP024485.1"/>
</dbReference>